<name>A0A5E4SP03_9BURK</name>
<evidence type="ECO:0000313" key="2">
    <source>
        <dbReference type="Proteomes" id="UP000343335"/>
    </source>
</evidence>
<sequence length="140" mass="15621">MLSTVGEHGSDPWSSTLAALERFSMMPESSPRLPKRLAATRNVSRSGAVHTSHTSVSIELIERLPNSFVTLSWHDPTRCNYEEQLWAPTSAHRSGRCALTGQRFRAGARVYMPRTHRKTPPLNARAMILASALDHVSERD</sequence>
<evidence type="ECO:0008006" key="3">
    <source>
        <dbReference type="Google" id="ProtNLM"/>
    </source>
</evidence>
<dbReference type="Pfam" id="PF11811">
    <property type="entry name" value="DUF3331"/>
    <property type="match status" value="1"/>
</dbReference>
<reference evidence="1 2" key="1">
    <citation type="submission" date="2019-08" db="EMBL/GenBank/DDBJ databases">
        <authorList>
            <person name="Peeters C."/>
        </authorList>
    </citation>
    <scope>NUCLEOTIDE SEQUENCE [LARGE SCALE GENOMIC DNA]</scope>
    <source>
        <strain evidence="1 2">LMG 31010</strain>
    </source>
</reference>
<evidence type="ECO:0000313" key="1">
    <source>
        <dbReference type="EMBL" id="VVD77566.1"/>
    </source>
</evidence>
<organism evidence="1 2">
    <name type="scientific">Pandoraea commovens</name>
    <dbReference type="NCBI Taxonomy" id="2508289"/>
    <lineage>
        <taxon>Bacteria</taxon>
        <taxon>Pseudomonadati</taxon>
        <taxon>Pseudomonadota</taxon>
        <taxon>Betaproteobacteria</taxon>
        <taxon>Burkholderiales</taxon>
        <taxon>Burkholderiaceae</taxon>
        <taxon>Pandoraea</taxon>
    </lineage>
</organism>
<dbReference type="EMBL" id="CABPSA010000001">
    <property type="protein sequence ID" value="VVD77566.1"/>
    <property type="molecule type" value="Genomic_DNA"/>
</dbReference>
<dbReference type="RefSeq" id="WP_246184440.1">
    <property type="nucleotide sequence ID" value="NZ_CABPSA010000001.1"/>
</dbReference>
<proteinExistence type="predicted"/>
<gene>
    <name evidence="1" type="ORF">PCO31010_00965</name>
</gene>
<dbReference type="InterPro" id="IPR021769">
    <property type="entry name" value="DUF3331"/>
</dbReference>
<protein>
    <recommendedName>
        <fullName evidence="3">Ribosomal protein S14</fullName>
    </recommendedName>
</protein>
<dbReference type="Proteomes" id="UP000343335">
    <property type="component" value="Unassembled WGS sequence"/>
</dbReference>
<dbReference type="AlphaFoldDB" id="A0A5E4SP03"/>
<accession>A0A5E4SP03</accession>